<reference evidence="3" key="2">
    <citation type="submission" date="2025-08" db="UniProtKB">
        <authorList>
            <consortium name="RefSeq"/>
        </authorList>
    </citation>
    <scope>IDENTIFICATION</scope>
    <source>
        <tissue evidence="3">Leaf</tissue>
    </source>
</reference>
<dbReference type="OrthoDB" id="1748554at2759"/>
<dbReference type="AlphaFoldDB" id="A0A6J0KKZ0"/>
<organism evidence="2 3">
    <name type="scientific">Raphanus sativus</name>
    <name type="common">Radish</name>
    <name type="synonym">Raphanus raphanistrum var. sativus</name>
    <dbReference type="NCBI Taxonomy" id="3726"/>
    <lineage>
        <taxon>Eukaryota</taxon>
        <taxon>Viridiplantae</taxon>
        <taxon>Streptophyta</taxon>
        <taxon>Embryophyta</taxon>
        <taxon>Tracheophyta</taxon>
        <taxon>Spermatophyta</taxon>
        <taxon>Magnoliopsida</taxon>
        <taxon>eudicotyledons</taxon>
        <taxon>Gunneridae</taxon>
        <taxon>Pentapetalae</taxon>
        <taxon>rosids</taxon>
        <taxon>malvids</taxon>
        <taxon>Brassicales</taxon>
        <taxon>Brassicaceae</taxon>
        <taxon>Brassiceae</taxon>
        <taxon>Raphanus</taxon>
    </lineage>
</organism>
<dbReference type="KEGG" id="rsz:108819707"/>
<feature type="domain" description="Reverse transcriptase zinc-binding" evidence="1">
    <location>
        <begin position="26"/>
        <end position="110"/>
    </location>
</feature>
<accession>A0A6J0KKZ0</accession>
<sequence length="238" mass="26814">MPPPTQERGADTFLWRNEAGHYVHKFSVKATWNLVRERAPLVSWQSLIWFKEGIPRCSFVSWMVALSRLPTRDRLIAWGMNVPALCVLCPSGHESHQHLFFQCPFVSRIWAPYCGNYGLSVPSSLDAVASLLALPRVCEIPGLKVVLKILLQAIIYCSWRERNLRIFQQTPSTEAGVRAQVHLSCPRPHCYHSATDSYFVSAAGVSLAVTLRYICLIRASATAFYLTVDISKLLDNLP</sequence>
<name>A0A6J0KKZ0_RAPSA</name>
<evidence type="ECO:0000313" key="2">
    <source>
        <dbReference type="Proteomes" id="UP000504610"/>
    </source>
</evidence>
<dbReference type="RefSeq" id="XP_018448258.2">
    <property type="nucleotide sequence ID" value="XM_018592756.2"/>
</dbReference>
<protein>
    <submittedName>
        <fullName evidence="3">Uncharacterized protein LOC108819707</fullName>
    </submittedName>
</protein>
<keyword evidence="2" id="KW-1185">Reference proteome</keyword>
<dbReference type="Proteomes" id="UP000504610">
    <property type="component" value="Chromosome 8"/>
</dbReference>
<dbReference type="Pfam" id="PF13966">
    <property type="entry name" value="zf-RVT"/>
    <property type="match status" value="1"/>
</dbReference>
<dbReference type="GeneID" id="108819707"/>
<dbReference type="PANTHER" id="PTHR33116">
    <property type="entry name" value="REVERSE TRANSCRIPTASE ZINC-BINDING DOMAIN-CONTAINING PROTEIN-RELATED-RELATED"/>
    <property type="match status" value="1"/>
</dbReference>
<dbReference type="PANTHER" id="PTHR33116:SF78">
    <property type="entry name" value="OS12G0587133 PROTEIN"/>
    <property type="match status" value="1"/>
</dbReference>
<dbReference type="InterPro" id="IPR026960">
    <property type="entry name" value="RVT-Znf"/>
</dbReference>
<proteinExistence type="predicted"/>
<gene>
    <name evidence="3" type="primary">LOC108819707</name>
</gene>
<evidence type="ECO:0000313" key="3">
    <source>
        <dbReference type="RefSeq" id="XP_018448258.2"/>
    </source>
</evidence>
<reference evidence="2" key="1">
    <citation type="journal article" date="2019" name="Database">
        <title>The radish genome database (RadishGD): an integrated information resource for radish genomics.</title>
        <authorList>
            <person name="Yu H.J."/>
            <person name="Baek S."/>
            <person name="Lee Y.J."/>
            <person name="Cho A."/>
            <person name="Mun J.H."/>
        </authorList>
    </citation>
    <scope>NUCLEOTIDE SEQUENCE [LARGE SCALE GENOMIC DNA]</scope>
    <source>
        <strain evidence="2">cv. WK10039</strain>
    </source>
</reference>
<evidence type="ECO:0000259" key="1">
    <source>
        <dbReference type="Pfam" id="PF13966"/>
    </source>
</evidence>